<dbReference type="Proteomes" id="UP000521872">
    <property type="component" value="Unassembled WGS sequence"/>
</dbReference>
<gene>
    <name evidence="1" type="ORF">D9613_012237</name>
</gene>
<keyword evidence="2" id="KW-1185">Reference proteome</keyword>
<name>A0A8H4QEW2_9AGAR</name>
<comment type="caution">
    <text evidence="1">The sequence shown here is derived from an EMBL/GenBank/DDBJ whole genome shotgun (WGS) entry which is preliminary data.</text>
</comment>
<reference evidence="1 2" key="1">
    <citation type="submission" date="2019-12" db="EMBL/GenBank/DDBJ databases">
        <authorList>
            <person name="Floudas D."/>
            <person name="Bentzer J."/>
            <person name="Ahren D."/>
            <person name="Johansson T."/>
            <person name="Persson P."/>
            <person name="Tunlid A."/>
        </authorList>
    </citation>
    <scope>NUCLEOTIDE SEQUENCE [LARGE SCALE GENOMIC DNA]</scope>
    <source>
        <strain evidence="1 2">CBS 102.39</strain>
    </source>
</reference>
<dbReference type="AlphaFoldDB" id="A0A8H4QEW2"/>
<sequence length="107" mass="11807">MPGQLKGTVRGDAILLRGQFRSEDGGVELVFAAQLQFSLIENFEIPAVLDYTTDKLPQGLMEYKGTLGPSALSIVMADDTVTIEGQFKEEYPERRISGELDWIVDGI</sequence>
<evidence type="ECO:0000313" key="2">
    <source>
        <dbReference type="Proteomes" id="UP000521872"/>
    </source>
</evidence>
<dbReference type="EMBL" id="JAACJL010000061">
    <property type="protein sequence ID" value="KAF4609573.1"/>
    <property type="molecule type" value="Genomic_DNA"/>
</dbReference>
<proteinExistence type="predicted"/>
<accession>A0A8H4QEW2</accession>
<organism evidence="1 2">
    <name type="scientific">Agrocybe pediades</name>
    <dbReference type="NCBI Taxonomy" id="84607"/>
    <lineage>
        <taxon>Eukaryota</taxon>
        <taxon>Fungi</taxon>
        <taxon>Dikarya</taxon>
        <taxon>Basidiomycota</taxon>
        <taxon>Agaricomycotina</taxon>
        <taxon>Agaricomycetes</taxon>
        <taxon>Agaricomycetidae</taxon>
        <taxon>Agaricales</taxon>
        <taxon>Agaricineae</taxon>
        <taxon>Strophariaceae</taxon>
        <taxon>Agrocybe</taxon>
    </lineage>
</organism>
<protein>
    <submittedName>
        <fullName evidence="1">Uncharacterized protein</fullName>
    </submittedName>
</protein>
<evidence type="ECO:0000313" key="1">
    <source>
        <dbReference type="EMBL" id="KAF4609573.1"/>
    </source>
</evidence>